<dbReference type="EC" id="3.1.3.18" evidence="5"/>
<evidence type="ECO:0000256" key="8">
    <source>
        <dbReference type="ARBA" id="ARBA00022842"/>
    </source>
</evidence>
<accession>A0A7W6H1Y3</accession>
<evidence type="ECO:0000256" key="2">
    <source>
        <dbReference type="ARBA" id="ARBA00001946"/>
    </source>
</evidence>
<comment type="cofactor">
    <cofactor evidence="2">
        <name>Mg(2+)</name>
        <dbReference type="ChEBI" id="CHEBI:18420"/>
    </cofactor>
</comment>
<dbReference type="Gene3D" id="3.40.50.1000">
    <property type="entry name" value="HAD superfamily/HAD-like"/>
    <property type="match status" value="1"/>
</dbReference>
<dbReference type="SFLD" id="SFLDS00003">
    <property type="entry name" value="Haloacid_Dehalogenase"/>
    <property type="match status" value="1"/>
</dbReference>
<evidence type="ECO:0000256" key="6">
    <source>
        <dbReference type="ARBA" id="ARBA00022723"/>
    </source>
</evidence>
<keyword evidence="7 10" id="KW-0378">Hydrolase</keyword>
<comment type="caution">
    <text evidence="10">The sequence shown here is derived from an EMBL/GenBank/DDBJ whole genome shotgun (WGS) entry which is preliminary data.</text>
</comment>
<evidence type="ECO:0000256" key="4">
    <source>
        <dbReference type="ARBA" id="ARBA00006171"/>
    </source>
</evidence>
<dbReference type="EMBL" id="JACIEI010000012">
    <property type="protein sequence ID" value="MBB3995238.1"/>
    <property type="molecule type" value="Genomic_DNA"/>
</dbReference>
<dbReference type="AlphaFoldDB" id="A0A7W6H1Y3"/>
<dbReference type="InterPro" id="IPR036412">
    <property type="entry name" value="HAD-like_sf"/>
</dbReference>
<proteinExistence type="inferred from homology"/>
<dbReference type="SFLD" id="SFLDG01129">
    <property type="entry name" value="C1.5:_HAD__Beta-PGM__Phosphata"/>
    <property type="match status" value="1"/>
</dbReference>
<evidence type="ECO:0000313" key="11">
    <source>
        <dbReference type="Proteomes" id="UP000530268"/>
    </source>
</evidence>
<dbReference type="GO" id="GO:0006281">
    <property type="term" value="P:DNA repair"/>
    <property type="evidence" value="ECO:0007669"/>
    <property type="project" value="TreeGrafter"/>
</dbReference>
<comment type="pathway">
    <text evidence="3">Organic acid metabolism; glycolate biosynthesis; glycolate from 2-phosphoglycolate: step 1/1.</text>
</comment>
<dbReference type="NCBIfam" id="TIGR01549">
    <property type="entry name" value="HAD-SF-IA-v1"/>
    <property type="match status" value="1"/>
</dbReference>
<dbReference type="InterPro" id="IPR023198">
    <property type="entry name" value="PGP-like_dom2"/>
</dbReference>
<gene>
    <name evidence="10" type="ORF">GGR95_002890</name>
</gene>
<evidence type="ECO:0000313" key="10">
    <source>
        <dbReference type="EMBL" id="MBB3995238.1"/>
    </source>
</evidence>
<dbReference type="PANTHER" id="PTHR43434">
    <property type="entry name" value="PHOSPHOGLYCOLATE PHOSPHATASE"/>
    <property type="match status" value="1"/>
</dbReference>
<keyword evidence="9" id="KW-0119">Carbohydrate metabolism</keyword>
<dbReference type="NCBIfam" id="TIGR01509">
    <property type="entry name" value="HAD-SF-IA-v3"/>
    <property type="match status" value="1"/>
</dbReference>
<dbReference type="GO" id="GO:0008967">
    <property type="term" value="F:phosphoglycolate phosphatase activity"/>
    <property type="evidence" value="ECO:0007669"/>
    <property type="project" value="UniProtKB-EC"/>
</dbReference>
<dbReference type="GO" id="GO:0005975">
    <property type="term" value="P:carbohydrate metabolic process"/>
    <property type="evidence" value="ECO:0007669"/>
    <property type="project" value="InterPro"/>
</dbReference>
<comment type="similarity">
    <text evidence="4">Belongs to the HAD-like hydrolase superfamily. CbbY/CbbZ/Gph/YieH family.</text>
</comment>
<dbReference type="PANTHER" id="PTHR43434:SF1">
    <property type="entry name" value="PHOSPHOGLYCOLATE PHOSPHATASE"/>
    <property type="match status" value="1"/>
</dbReference>
<dbReference type="SFLD" id="SFLDG01135">
    <property type="entry name" value="C1.5.6:_HAD__Beta-PGM__Phospha"/>
    <property type="match status" value="1"/>
</dbReference>
<dbReference type="InterPro" id="IPR037512">
    <property type="entry name" value="PGPase_prok"/>
</dbReference>
<evidence type="ECO:0000256" key="7">
    <source>
        <dbReference type="ARBA" id="ARBA00022801"/>
    </source>
</evidence>
<name>A0A7W6H1Y3_9RHOB</name>
<dbReference type="Proteomes" id="UP000530268">
    <property type="component" value="Unassembled WGS sequence"/>
</dbReference>
<organism evidence="10 11">
    <name type="scientific">Sulfitobacter undariae</name>
    <dbReference type="NCBI Taxonomy" id="1563671"/>
    <lineage>
        <taxon>Bacteria</taxon>
        <taxon>Pseudomonadati</taxon>
        <taxon>Pseudomonadota</taxon>
        <taxon>Alphaproteobacteria</taxon>
        <taxon>Rhodobacterales</taxon>
        <taxon>Roseobacteraceae</taxon>
        <taxon>Sulfitobacter</taxon>
    </lineage>
</organism>
<dbReference type="RefSeq" id="WP_184566979.1">
    <property type="nucleotide sequence ID" value="NZ_JACIEI010000012.1"/>
</dbReference>
<dbReference type="Pfam" id="PF13419">
    <property type="entry name" value="HAD_2"/>
    <property type="match status" value="1"/>
</dbReference>
<keyword evidence="6" id="KW-0479">Metal-binding</keyword>
<keyword evidence="8" id="KW-0460">Magnesium</keyword>
<reference evidence="10 11" key="1">
    <citation type="submission" date="2020-08" db="EMBL/GenBank/DDBJ databases">
        <title>Genomic Encyclopedia of Type Strains, Phase IV (KMG-IV): sequencing the most valuable type-strain genomes for metagenomic binning, comparative biology and taxonomic classification.</title>
        <authorList>
            <person name="Goeker M."/>
        </authorList>
    </citation>
    <scope>NUCLEOTIDE SEQUENCE [LARGE SCALE GENOMIC DNA]</scope>
    <source>
        <strain evidence="10 11">DSM 102234</strain>
    </source>
</reference>
<evidence type="ECO:0000256" key="1">
    <source>
        <dbReference type="ARBA" id="ARBA00000830"/>
    </source>
</evidence>
<dbReference type="GO" id="GO:0046872">
    <property type="term" value="F:metal ion binding"/>
    <property type="evidence" value="ECO:0007669"/>
    <property type="project" value="UniProtKB-KW"/>
</dbReference>
<dbReference type="InterPro" id="IPR050155">
    <property type="entry name" value="HAD-like_hydrolase_sf"/>
</dbReference>
<dbReference type="InterPro" id="IPR023214">
    <property type="entry name" value="HAD_sf"/>
</dbReference>
<dbReference type="InterPro" id="IPR041492">
    <property type="entry name" value="HAD_2"/>
</dbReference>
<sequence length="217" mass="23292">MSVRVVFDLDGTLIDAAPDIHGVANSQLAPHGAQITLEQTRDLIGNGVSVLITRMLAAVNLPDTLHAQMLPAFKEAYLTAVHKTHPYDGVRDTLDALKEAGYLLGVCTNKPIAPTMAVLDHLGLTHYFDTIWGGDTLPVHKPDPAPLHAAFDALGDGPCIFVGDSEVDAETAQRAGVAFLLYTEGYRNIDVSQIPHTAAFNDFAQLPALVKKYAGLR</sequence>
<keyword evidence="11" id="KW-1185">Reference proteome</keyword>
<dbReference type="SUPFAM" id="SSF56784">
    <property type="entry name" value="HAD-like"/>
    <property type="match status" value="1"/>
</dbReference>
<dbReference type="InterPro" id="IPR006439">
    <property type="entry name" value="HAD-SF_hydro_IA"/>
</dbReference>
<dbReference type="GO" id="GO:0005829">
    <property type="term" value="C:cytosol"/>
    <property type="evidence" value="ECO:0007669"/>
    <property type="project" value="TreeGrafter"/>
</dbReference>
<comment type="catalytic activity">
    <reaction evidence="1">
        <text>2-phosphoglycolate + H2O = glycolate + phosphate</text>
        <dbReference type="Rhea" id="RHEA:14369"/>
        <dbReference type="ChEBI" id="CHEBI:15377"/>
        <dbReference type="ChEBI" id="CHEBI:29805"/>
        <dbReference type="ChEBI" id="CHEBI:43474"/>
        <dbReference type="ChEBI" id="CHEBI:58033"/>
        <dbReference type="EC" id="3.1.3.18"/>
    </reaction>
</comment>
<dbReference type="Gene3D" id="1.10.150.240">
    <property type="entry name" value="Putative phosphatase, domain 2"/>
    <property type="match status" value="1"/>
</dbReference>
<evidence type="ECO:0000256" key="5">
    <source>
        <dbReference type="ARBA" id="ARBA00013078"/>
    </source>
</evidence>
<dbReference type="NCBIfam" id="TIGR01449">
    <property type="entry name" value="PGP_bact"/>
    <property type="match status" value="1"/>
</dbReference>
<evidence type="ECO:0000256" key="9">
    <source>
        <dbReference type="ARBA" id="ARBA00023277"/>
    </source>
</evidence>
<evidence type="ECO:0000256" key="3">
    <source>
        <dbReference type="ARBA" id="ARBA00004818"/>
    </source>
</evidence>
<protein>
    <recommendedName>
        <fullName evidence="5">phosphoglycolate phosphatase</fullName>
        <ecNumber evidence="5">3.1.3.18</ecNumber>
    </recommendedName>
</protein>